<evidence type="ECO:0000256" key="1">
    <source>
        <dbReference type="ARBA" id="ARBA00010648"/>
    </source>
</evidence>
<keyword evidence="7" id="KW-1133">Transmembrane helix</keyword>
<feature type="compositionally biased region" description="Low complexity" evidence="6">
    <location>
        <begin position="169"/>
        <end position="189"/>
    </location>
</feature>
<keyword evidence="7" id="KW-0812">Transmembrane</keyword>
<evidence type="ECO:0000256" key="8">
    <source>
        <dbReference type="SAM" id="SignalP"/>
    </source>
</evidence>
<dbReference type="InterPro" id="IPR002186">
    <property type="entry name" value="Neocarzinostatin_fam"/>
</dbReference>
<dbReference type="SUPFAM" id="SSF49319">
    <property type="entry name" value="Actinoxanthin-like"/>
    <property type="match status" value="1"/>
</dbReference>
<feature type="region of interest" description="Disordered" evidence="6">
    <location>
        <begin position="145"/>
        <end position="220"/>
    </location>
</feature>
<dbReference type="Gene3D" id="2.60.40.230">
    <property type="entry name" value="Neocarzinostatin-like"/>
    <property type="match status" value="1"/>
</dbReference>
<sequence>MSTHRTRRRRAASLPVLLLGMLLGLPLALFAGAGTAHAENVSLSATKTTGLDPAGEVITVTGKGFKPGIKLFLTVCDPAQPAGRACDVVNFKLVDTDASGGFVADYKPAAKFGVTDCLATPCALQTSWVGNGKDRSQEGVAAIGFTGGVAPSLPNRPQENAGPPGATESPAAPGTDAAGAPSSGPAPTGIDGAMPNVPQTSTAPDASTAPSADKKDDDSDSSVWIVVGVVAAVVIVVGAGTFVFVRRRAAH</sequence>
<dbReference type="EMBL" id="JBEZFP010000044">
    <property type="protein sequence ID" value="MEU8135498.1"/>
    <property type="molecule type" value="Genomic_DNA"/>
</dbReference>
<keyword evidence="10" id="KW-1185">Reference proteome</keyword>
<evidence type="ECO:0000256" key="4">
    <source>
        <dbReference type="ARBA" id="ARBA00023125"/>
    </source>
</evidence>
<evidence type="ECO:0000256" key="6">
    <source>
        <dbReference type="SAM" id="MobiDB-lite"/>
    </source>
</evidence>
<evidence type="ECO:0000256" key="7">
    <source>
        <dbReference type="SAM" id="Phobius"/>
    </source>
</evidence>
<keyword evidence="7" id="KW-0472">Membrane</keyword>
<protein>
    <submittedName>
        <fullName evidence="9">Neocarzinostatin apoprotein domain-containing protein</fullName>
    </submittedName>
</protein>
<gene>
    <name evidence="9" type="ORF">AB0C36_18490</name>
</gene>
<feature type="signal peptide" evidence="8">
    <location>
        <begin position="1"/>
        <end position="38"/>
    </location>
</feature>
<accession>A0ABV3DIC5</accession>
<keyword evidence="3" id="KW-0044">Antibiotic</keyword>
<evidence type="ECO:0000256" key="2">
    <source>
        <dbReference type="ARBA" id="ARBA00022529"/>
    </source>
</evidence>
<dbReference type="RefSeq" id="WP_358355299.1">
    <property type="nucleotide sequence ID" value="NZ_JBEZFP010000044.1"/>
</dbReference>
<evidence type="ECO:0000313" key="10">
    <source>
        <dbReference type="Proteomes" id="UP001551482"/>
    </source>
</evidence>
<evidence type="ECO:0000256" key="5">
    <source>
        <dbReference type="ARBA" id="ARBA00023157"/>
    </source>
</evidence>
<dbReference type="Proteomes" id="UP001551482">
    <property type="component" value="Unassembled WGS sequence"/>
</dbReference>
<comment type="caution">
    <text evidence="9">The sequence shown here is derived from an EMBL/GenBank/DDBJ whole genome shotgun (WGS) entry which is preliminary data.</text>
</comment>
<feature type="transmembrane region" description="Helical" evidence="7">
    <location>
        <begin position="223"/>
        <end position="245"/>
    </location>
</feature>
<dbReference type="Pfam" id="PF00960">
    <property type="entry name" value="Neocarzinostat"/>
    <property type="match status" value="1"/>
</dbReference>
<proteinExistence type="inferred from homology"/>
<name>A0ABV3DIC5_9ACTN</name>
<keyword evidence="5" id="KW-1015">Disulfide bond</keyword>
<keyword evidence="8" id="KW-0732">Signal</keyword>
<feature type="compositionally biased region" description="Low complexity" evidence="6">
    <location>
        <begin position="200"/>
        <end position="211"/>
    </location>
</feature>
<evidence type="ECO:0000256" key="3">
    <source>
        <dbReference type="ARBA" id="ARBA00023022"/>
    </source>
</evidence>
<evidence type="ECO:0000313" key="9">
    <source>
        <dbReference type="EMBL" id="MEU8135498.1"/>
    </source>
</evidence>
<dbReference type="InterPro" id="IPR027273">
    <property type="entry name" value="Neocarzinostatin-like"/>
</dbReference>
<reference evidence="9 10" key="1">
    <citation type="submission" date="2024-06" db="EMBL/GenBank/DDBJ databases">
        <title>The Natural Products Discovery Center: Release of the First 8490 Sequenced Strains for Exploring Actinobacteria Biosynthetic Diversity.</title>
        <authorList>
            <person name="Kalkreuter E."/>
            <person name="Kautsar S.A."/>
            <person name="Yang D."/>
            <person name="Bader C.D."/>
            <person name="Teijaro C.N."/>
            <person name="Fluegel L."/>
            <person name="Davis C.M."/>
            <person name="Simpson J.R."/>
            <person name="Lauterbach L."/>
            <person name="Steele A.D."/>
            <person name="Gui C."/>
            <person name="Meng S."/>
            <person name="Li G."/>
            <person name="Viehrig K."/>
            <person name="Ye F."/>
            <person name="Su P."/>
            <person name="Kiefer A.F."/>
            <person name="Nichols A."/>
            <person name="Cepeda A.J."/>
            <person name="Yan W."/>
            <person name="Fan B."/>
            <person name="Jiang Y."/>
            <person name="Adhikari A."/>
            <person name="Zheng C.-J."/>
            <person name="Schuster L."/>
            <person name="Cowan T.M."/>
            <person name="Smanski M.J."/>
            <person name="Chevrette M.G."/>
            <person name="De Carvalho L.P.S."/>
            <person name="Shen B."/>
        </authorList>
    </citation>
    <scope>NUCLEOTIDE SEQUENCE [LARGE SCALE GENOMIC DNA]</scope>
    <source>
        <strain evidence="9 10">NPDC048946</strain>
    </source>
</reference>
<keyword evidence="4" id="KW-0238">DNA-binding</keyword>
<feature type="chain" id="PRO_5045532600" evidence="8">
    <location>
        <begin position="39"/>
        <end position="251"/>
    </location>
</feature>
<keyword evidence="2" id="KW-0929">Antimicrobial</keyword>
<comment type="similarity">
    <text evidence="1">Belongs to the neocarzinostatin family.</text>
</comment>
<organism evidence="9 10">
    <name type="scientific">Streptodolium elevatio</name>
    <dbReference type="NCBI Taxonomy" id="3157996"/>
    <lineage>
        <taxon>Bacteria</taxon>
        <taxon>Bacillati</taxon>
        <taxon>Actinomycetota</taxon>
        <taxon>Actinomycetes</taxon>
        <taxon>Kitasatosporales</taxon>
        <taxon>Streptomycetaceae</taxon>
        <taxon>Streptodolium</taxon>
    </lineage>
</organism>